<dbReference type="Gene3D" id="1.20.120.330">
    <property type="entry name" value="Nucleotidyltransferases domain 2"/>
    <property type="match status" value="1"/>
</dbReference>
<dbReference type="InterPro" id="IPR043519">
    <property type="entry name" value="NT_sf"/>
</dbReference>
<dbReference type="SUPFAM" id="SSF81631">
    <property type="entry name" value="PAP/OAS1 substrate-binding domain"/>
    <property type="match status" value="1"/>
</dbReference>
<proteinExistence type="predicted"/>
<dbReference type="EMBL" id="MIEK01000023">
    <property type="protein sequence ID" value="OEH82419.1"/>
    <property type="molecule type" value="Genomic_DNA"/>
</dbReference>
<dbReference type="OrthoDB" id="9776406at2"/>
<dbReference type="AlphaFoldDB" id="A0A1E5KXL2"/>
<evidence type="ECO:0000313" key="2">
    <source>
        <dbReference type="Proteomes" id="UP000095256"/>
    </source>
</evidence>
<dbReference type="STRING" id="762845.BCR26_03015"/>
<comment type="caution">
    <text evidence="1">The sequence shown here is derived from an EMBL/GenBank/DDBJ whole genome shotgun (WGS) entry which is preliminary data.</text>
</comment>
<dbReference type="Pfam" id="PF04439">
    <property type="entry name" value="Adenyl_transf"/>
    <property type="match status" value="1"/>
</dbReference>
<accession>A0A1E5KXL2</accession>
<dbReference type="SUPFAM" id="SSF81301">
    <property type="entry name" value="Nucleotidyltransferase"/>
    <property type="match status" value="1"/>
</dbReference>
<name>A0A1E5KXL2_9ENTE</name>
<organism evidence="1 2">
    <name type="scientific">Enterococcus rivorum</name>
    <dbReference type="NCBI Taxonomy" id="762845"/>
    <lineage>
        <taxon>Bacteria</taxon>
        <taxon>Bacillati</taxon>
        <taxon>Bacillota</taxon>
        <taxon>Bacilli</taxon>
        <taxon>Lactobacillales</taxon>
        <taxon>Enterococcaceae</taxon>
        <taxon>Enterococcus</taxon>
    </lineage>
</organism>
<dbReference type="InterPro" id="IPR007530">
    <property type="entry name" value="Aminoglycoside_adenylylTfrase"/>
</dbReference>
<reference evidence="1 2" key="1">
    <citation type="submission" date="2016-09" db="EMBL/GenBank/DDBJ databases">
        <authorList>
            <person name="Capua I."/>
            <person name="De Benedictis P."/>
            <person name="Joannis T."/>
            <person name="Lombin L.H."/>
            <person name="Cattoli G."/>
        </authorList>
    </citation>
    <scope>NUCLEOTIDE SEQUENCE [LARGE SCALE GENOMIC DNA]</scope>
    <source>
        <strain evidence="1 2">LMG 25899</strain>
    </source>
</reference>
<sequence length="286" mass="33798">MKNENRMMDLFIEFVNKNQDIRLFSMNGSRVNTKIPNDSFKDYDVVFFTDDIQKYQKNTSFLREFGEIILLTEPENGLFPASFLPEEGYIYLVQYMDGNRIDFQFRCLDQLETYIKEDSLTKIILDKDQRVKKQPVLDDSTHWIKKPTQTIFQASIAEFWWQNLNVLKALAREELTLAFSYLTSCREELIRLLTWKTALFYGFNRSYGKQHHQIIALLNQEEKQLLMSTYSGLSVTEMISSLKQMNQLVEKVVPELGNKLNYSYHDYSEVPYLYLKEKGKTELLQG</sequence>
<evidence type="ECO:0000313" key="1">
    <source>
        <dbReference type="EMBL" id="OEH82419.1"/>
    </source>
</evidence>
<dbReference type="Gene3D" id="3.30.460.10">
    <property type="entry name" value="Beta Polymerase, domain 2"/>
    <property type="match status" value="1"/>
</dbReference>
<dbReference type="Proteomes" id="UP000095256">
    <property type="component" value="Unassembled WGS sequence"/>
</dbReference>
<keyword evidence="2" id="KW-1185">Reference proteome</keyword>
<gene>
    <name evidence="1" type="ORF">BCR26_03015</name>
</gene>
<evidence type="ECO:0008006" key="3">
    <source>
        <dbReference type="Google" id="ProtNLM"/>
    </source>
</evidence>
<protein>
    <recommendedName>
        <fullName evidence="3">Aminoglycoside 6-adenylyltransferase</fullName>
    </recommendedName>
</protein>
<dbReference type="RefSeq" id="WP_069698695.1">
    <property type="nucleotide sequence ID" value="NZ_JAGGMA010000001.1"/>
</dbReference>